<protein>
    <submittedName>
        <fullName evidence="2">Geranylgeranyl pyrophosphate synthase</fullName>
    </submittedName>
</protein>
<dbReference type="EMBL" id="DF967972">
    <property type="protein sequence ID" value="GAP13253.1"/>
    <property type="molecule type" value="Genomic_DNA"/>
</dbReference>
<dbReference type="Proteomes" id="UP000055060">
    <property type="component" value="Unassembled WGS sequence"/>
</dbReference>
<evidence type="ECO:0000256" key="1">
    <source>
        <dbReference type="RuleBase" id="RU004466"/>
    </source>
</evidence>
<name>A0A0S7BHK0_9CHLR</name>
<reference evidence="2" key="1">
    <citation type="submission" date="2015-07" db="EMBL/GenBank/DDBJ databases">
        <title>Draft Genome Sequences of Anaerolinea thermolimosa IMO-1, Bellilinea caldifistulae GOMI-1, Leptolinea tardivitalis YMTK-2, Levilinea saccharolytica KIBI-1,Longilinea arvoryzae KOME-1, Previously Described as Members of the Anaerolineaceae (Chloroflexi).</title>
        <authorList>
            <person name="Sekiguchi Y."/>
            <person name="Ohashi A."/>
            <person name="Matsuura N."/>
            <person name="Tourlousse M.D."/>
        </authorList>
    </citation>
    <scope>NUCLEOTIDE SEQUENCE [LARGE SCALE GENOMIC DNA]</scope>
    <source>
        <strain evidence="2">KOME-1</strain>
    </source>
</reference>
<dbReference type="GO" id="GO:0004659">
    <property type="term" value="F:prenyltransferase activity"/>
    <property type="evidence" value="ECO:0007669"/>
    <property type="project" value="InterPro"/>
</dbReference>
<dbReference type="STRING" id="360412.LARV_01004"/>
<dbReference type="Pfam" id="PF00348">
    <property type="entry name" value="polyprenyl_synt"/>
    <property type="match status" value="1"/>
</dbReference>
<organism evidence="2">
    <name type="scientific">Longilinea arvoryzae</name>
    <dbReference type="NCBI Taxonomy" id="360412"/>
    <lineage>
        <taxon>Bacteria</taxon>
        <taxon>Bacillati</taxon>
        <taxon>Chloroflexota</taxon>
        <taxon>Anaerolineae</taxon>
        <taxon>Anaerolineales</taxon>
        <taxon>Anaerolineaceae</taxon>
        <taxon>Longilinea</taxon>
    </lineage>
</organism>
<dbReference type="InterPro" id="IPR000092">
    <property type="entry name" value="Polyprenyl_synt"/>
</dbReference>
<evidence type="ECO:0000313" key="3">
    <source>
        <dbReference type="Proteomes" id="UP000055060"/>
    </source>
</evidence>
<dbReference type="GO" id="GO:0008299">
    <property type="term" value="P:isoprenoid biosynthetic process"/>
    <property type="evidence" value="ECO:0007669"/>
    <property type="project" value="InterPro"/>
</dbReference>
<comment type="similarity">
    <text evidence="1">Belongs to the FPP/GGPP synthase family.</text>
</comment>
<sequence>MFILVSENLSAQFDHADARSPFVLLPSLCCQACGEPAERTIGVSLAWFLLQVSASLLDKVEDHELMSIQSAPSDASIITNLTTGMILVAQWILNHLELDRVDSGTAWDIQRAFHETTLSVCSGQHLDLSANSPDLSTCWQIAEAKSGAAFALACYAGARLATNRSDVLDAFFQFGRGFGTIVQIDDDLEDLANIGDHCSSWRMKKTLVNAYLKFAENSTSETRQNDRVITTKQFATHEPISSGSVLYLQLEKLKYATLAENALKRLNLAGEFQDRLISIIHHESRLRNYVN</sequence>
<evidence type="ECO:0000313" key="2">
    <source>
        <dbReference type="EMBL" id="GAP13253.1"/>
    </source>
</evidence>
<accession>A0A0S7BHK0</accession>
<dbReference type="AlphaFoldDB" id="A0A0S7BHK0"/>
<dbReference type="InterPro" id="IPR008949">
    <property type="entry name" value="Isoprenoid_synthase_dom_sf"/>
</dbReference>
<keyword evidence="1" id="KW-0808">Transferase</keyword>
<dbReference type="Gene3D" id="1.10.600.10">
    <property type="entry name" value="Farnesyl Diphosphate Synthase"/>
    <property type="match status" value="1"/>
</dbReference>
<dbReference type="SUPFAM" id="SSF48576">
    <property type="entry name" value="Terpenoid synthases"/>
    <property type="match status" value="1"/>
</dbReference>
<gene>
    <name evidence="2" type="ORF">LARV_01004</name>
</gene>
<proteinExistence type="inferred from homology"/>
<keyword evidence="3" id="KW-1185">Reference proteome</keyword>